<evidence type="ECO:0000256" key="4">
    <source>
        <dbReference type="ARBA" id="ARBA00022840"/>
    </source>
</evidence>
<protein>
    <recommendedName>
        <fullName evidence="6">tRNA(Ile)-lysidine synthase</fullName>
        <ecNumber evidence="6">6.3.4.19</ecNumber>
    </recommendedName>
    <alternativeName>
        <fullName evidence="6">tRNA(Ile)-2-lysyl-cytidine synthase</fullName>
    </alternativeName>
    <alternativeName>
        <fullName evidence="6">tRNA(Ile)-lysidine synthetase</fullName>
    </alternativeName>
</protein>
<comment type="domain">
    <text evidence="6">The N-terminal region contains the highly conserved SGGXDS motif, predicted to be a P-loop motif involved in ATP binding.</text>
</comment>
<name>A0ABW1SCH5_9PROT</name>
<dbReference type="Gene3D" id="3.40.50.620">
    <property type="entry name" value="HUPs"/>
    <property type="match status" value="1"/>
</dbReference>
<comment type="subcellular location">
    <subcellularLocation>
        <location evidence="6">Cytoplasm</location>
    </subcellularLocation>
</comment>
<evidence type="ECO:0000256" key="6">
    <source>
        <dbReference type="HAMAP-Rule" id="MF_01161"/>
    </source>
</evidence>
<dbReference type="InterPro" id="IPR012795">
    <property type="entry name" value="tRNA_Ile_lys_synt_N"/>
</dbReference>
<keyword evidence="3 6" id="KW-0547">Nucleotide-binding</keyword>
<evidence type="ECO:0000256" key="3">
    <source>
        <dbReference type="ARBA" id="ARBA00022741"/>
    </source>
</evidence>
<organism evidence="8 9">
    <name type="scientific">Ponticaulis profundi</name>
    <dbReference type="NCBI Taxonomy" id="2665222"/>
    <lineage>
        <taxon>Bacteria</taxon>
        <taxon>Pseudomonadati</taxon>
        <taxon>Pseudomonadota</taxon>
        <taxon>Alphaproteobacteria</taxon>
        <taxon>Hyphomonadales</taxon>
        <taxon>Hyphomonadaceae</taxon>
        <taxon>Ponticaulis</taxon>
    </lineage>
</organism>
<comment type="similarity">
    <text evidence="6">Belongs to the tRNA(Ile)-lysidine synthase family.</text>
</comment>
<comment type="function">
    <text evidence="6">Ligates lysine onto the cytidine present at position 34 of the AUA codon-specific tRNA(Ile) that contains the anticodon CAU, in an ATP-dependent manner. Cytidine is converted to lysidine, thus changing the amino acid specificity of the tRNA from methionine to isoleucine.</text>
</comment>
<reference evidence="9" key="1">
    <citation type="journal article" date="2019" name="Int. J. Syst. Evol. Microbiol.">
        <title>The Global Catalogue of Microorganisms (GCM) 10K type strain sequencing project: providing services to taxonomists for standard genome sequencing and annotation.</title>
        <authorList>
            <consortium name="The Broad Institute Genomics Platform"/>
            <consortium name="The Broad Institute Genome Sequencing Center for Infectious Disease"/>
            <person name="Wu L."/>
            <person name="Ma J."/>
        </authorList>
    </citation>
    <scope>NUCLEOTIDE SEQUENCE [LARGE SCALE GENOMIC DNA]</scope>
    <source>
        <strain evidence="9">CGMCC-1.15741</strain>
    </source>
</reference>
<dbReference type="InterPro" id="IPR014729">
    <property type="entry name" value="Rossmann-like_a/b/a_fold"/>
</dbReference>
<dbReference type="RefSeq" id="WP_377380321.1">
    <property type="nucleotide sequence ID" value="NZ_JBHSSW010000028.1"/>
</dbReference>
<evidence type="ECO:0000256" key="2">
    <source>
        <dbReference type="ARBA" id="ARBA00022694"/>
    </source>
</evidence>
<gene>
    <name evidence="6 8" type="primary">tilS</name>
    <name evidence="8" type="ORF">ACFQDM_14760</name>
</gene>
<evidence type="ECO:0000256" key="1">
    <source>
        <dbReference type="ARBA" id="ARBA00022598"/>
    </source>
</evidence>
<comment type="caution">
    <text evidence="8">The sequence shown here is derived from an EMBL/GenBank/DDBJ whole genome shotgun (WGS) entry which is preliminary data.</text>
</comment>
<dbReference type="NCBIfam" id="TIGR02432">
    <property type="entry name" value="lysidine_TilS_N"/>
    <property type="match status" value="1"/>
</dbReference>
<dbReference type="PANTHER" id="PTHR43033:SF1">
    <property type="entry name" value="TRNA(ILE)-LYSIDINE SYNTHASE-RELATED"/>
    <property type="match status" value="1"/>
</dbReference>
<keyword evidence="6" id="KW-0963">Cytoplasm</keyword>
<dbReference type="PANTHER" id="PTHR43033">
    <property type="entry name" value="TRNA(ILE)-LYSIDINE SYNTHASE-RELATED"/>
    <property type="match status" value="1"/>
</dbReference>
<feature type="domain" description="tRNA(Ile)-lysidine/2-thiocytidine synthase N-terminal" evidence="7">
    <location>
        <begin position="26"/>
        <end position="210"/>
    </location>
</feature>
<dbReference type="EC" id="6.3.4.19" evidence="6"/>
<keyword evidence="2 6" id="KW-0819">tRNA processing</keyword>
<keyword evidence="9" id="KW-1185">Reference proteome</keyword>
<dbReference type="CDD" id="cd01992">
    <property type="entry name" value="TilS_N"/>
    <property type="match status" value="1"/>
</dbReference>
<dbReference type="GO" id="GO:0032267">
    <property type="term" value="F:tRNA(Ile)-lysidine synthase activity"/>
    <property type="evidence" value="ECO:0007669"/>
    <property type="project" value="UniProtKB-EC"/>
</dbReference>
<dbReference type="Pfam" id="PF01171">
    <property type="entry name" value="ATP_bind_3"/>
    <property type="match status" value="1"/>
</dbReference>
<evidence type="ECO:0000313" key="9">
    <source>
        <dbReference type="Proteomes" id="UP001596303"/>
    </source>
</evidence>
<keyword evidence="4 6" id="KW-0067">ATP-binding</keyword>
<sequence>MSVDAIHKQLRQFLSCLKPGTLERPLLIAVSGGSDSLALLHAMADIQSDTSLKIQAATIDHSLRTEARAEAEFVHVISDRLNVPHHILTLDWKVGDKKTQASARLHRYRLLAQHAHDIGASIILTGHTFNDQMETCLLRARGGSGWWGLSGMRDIGMVPVWPEGEGLGLARPLLDMSRERLRDFLIERGISWIDDPSNENPAYERVRIRRYLTNEPHVVQEVERMQFELSERRTSIGLHLREWLQSHATWLPGGAIRMDTEACFDLPDAFLERLLMFLLPCVAGRQVTPRRERLHRLFDKFRQDDEKKMATLGGCLIDWSGADFFIVPEINSQDLMPDEITSGVWGGRVSITSQSGESVRIAAWGERKKPEHIDADRIPPLYLRRFLPVQLDDEGEVQSVPHLEHSSLISVQDLSENRMLSWLHPESQFFRG</sequence>
<feature type="binding site" evidence="6">
    <location>
        <begin position="31"/>
        <end position="36"/>
    </location>
    <ligand>
        <name>ATP</name>
        <dbReference type="ChEBI" id="CHEBI:30616"/>
    </ligand>
</feature>
<dbReference type="Proteomes" id="UP001596303">
    <property type="component" value="Unassembled WGS sequence"/>
</dbReference>
<dbReference type="SUPFAM" id="SSF52402">
    <property type="entry name" value="Adenine nucleotide alpha hydrolases-like"/>
    <property type="match status" value="1"/>
</dbReference>
<evidence type="ECO:0000259" key="7">
    <source>
        <dbReference type="Pfam" id="PF01171"/>
    </source>
</evidence>
<comment type="catalytic activity">
    <reaction evidence="5 6">
        <text>cytidine(34) in tRNA(Ile2) + L-lysine + ATP = lysidine(34) in tRNA(Ile2) + AMP + diphosphate + H(+)</text>
        <dbReference type="Rhea" id="RHEA:43744"/>
        <dbReference type="Rhea" id="RHEA-COMP:10625"/>
        <dbReference type="Rhea" id="RHEA-COMP:10670"/>
        <dbReference type="ChEBI" id="CHEBI:15378"/>
        <dbReference type="ChEBI" id="CHEBI:30616"/>
        <dbReference type="ChEBI" id="CHEBI:32551"/>
        <dbReference type="ChEBI" id="CHEBI:33019"/>
        <dbReference type="ChEBI" id="CHEBI:82748"/>
        <dbReference type="ChEBI" id="CHEBI:83665"/>
        <dbReference type="ChEBI" id="CHEBI:456215"/>
        <dbReference type="EC" id="6.3.4.19"/>
    </reaction>
</comment>
<evidence type="ECO:0000256" key="5">
    <source>
        <dbReference type="ARBA" id="ARBA00048539"/>
    </source>
</evidence>
<dbReference type="InterPro" id="IPR011063">
    <property type="entry name" value="TilS/TtcA_N"/>
</dbReference>
<dbReference type="InterPro" id="IPR012094">
    <property type="entry name" value="tRNA_Ile_lys_synt"/>
</dbReference>
<evidence type="ECO:0000313" key="8">
    <source>
        <dbReference type="EMBL" id="MFC6199345.1"/>
    </source>
</evidence>
<accession>A0ABW1SCH5</accession>
<dbReference type="EMBL" id="JBHSSW010000028">
    <property type="protein sequence ID" value="MFC6199345.1"/>
    <property type="molecule type" value="Genomic_DNA"/>
</dbReference>
<dbReference type="HAMAP" id="MF_01161">
    <property type="entry name" value="tRNA_Ile_lys_synt"/>
    <property type="match status" value="1"/>
</dbReference>
<keyword evidence="1 6" id="KW-0436">Ligase</keyword>
<proteinExistence type="inferred from homology"/>